<keyword evidence="3" id="KW-1185">Reference proteome</keyword>
<evidence type="ECO:0000313" key="2">
    <source>
        <dbReference type="EMBL" id="ENH97631.1"/>
    </source>
</evidence>
<reference evidence="2 3" key="1">
    <citation type="submission" date="2013-03" db="EMBL/GenBank/DDBJ databases">
        <title>Draft genome sequence of Gracibacillus halophilus YIM-C55.5, a moderately halophilic and thermophilic organism from the Xiaochaidamu salt lake.</title>
        <authorList>
            <person name="Sugumar T."/>
            <person name="Polireddy D.R."/>
            <person name="Antony A."/>
            <person name="Madhava Y.R."/>
            <person name="Sivakumar N."/>
        </authorList>
    </citation>
    <scope>NUCLEOTIDE SEQUENCE [LARGE SCALE GENOMIC DNA]</scope>
    <source>
        <strain evidence="2 3">YIM-C55.5</strain>
    </source>
</reference>
<dbReference type="InterPro" id="IPR019074">
    <property type="entry name" value="YabQ"/>
</dbReference>
<dbReference type="eggNOG" id="ENOG503095E">
    <property type="taxonomic scope" value="Bacteria"/>
</dbReference>
<proteinExistence type="predicted"/>
<dbReference type="Pfam" id="PF09578">
    <property type="entry name" value="Spore_YabQ"/>
    <property type="match status" value="1"/>
</dbReference>
<organism evidence="2 3">
    <name type="scientific">Gracilibacillus halophilus YIM-C55.5</name>
    <dbReference type="NCBI Taxonomy" id="1308866"/>
    <lineage>
        <taxon>Bacteria</taxon>
        <taxon>Bacillati</taxon>
        <taxon>Bacillota</taxon>
        <taxon>Bacilli</taxon>
        <taxon>Bacillales</taxon>
        <taxon>Bacillaceae</taxon>
        <taxon>Gracilibacillus</taxon>
    </lineage>
</organism>
<keyword evidence="1" id="KW-0472">Membrane</keyword>
<evidence type="ECO:0000313" key="3">
    <source>
        <dbReference type="Proteomes" id="UP000012283"/>
    </source>
</evidence>
<protein>
    <submittedName>
        <fullName evidence="2">Spore cortex biosynthesis protein</fullName>
    </submittedName>
</protein>
<feature type="transmembrane region" description="Helical" evidence="1">
    <location>
        <begin position="114"/>
        <end position="135"/>
    </location>
</feature>
<dbReference type="PATRIC" id="fig|1308866.3.peg.911"/>
<name>N4WX44_9BACI</name>
<evidence type="ECO:0000256" key="1">
    <source>
        <dbReference type="SAM" id="Phobius"/>
    </source>
</evidence>
<dbReference type="STRING" id="1308866.J416_04516"/>
<feature type="transmembrane region" description="Helical" evidence="1">
    <location>
        <begin position="57"/>
        <end position="76"/>
    </location>
</feature>
<keyword evidence="1" id="KW-0812">Transmembrane</keyword>
<dbReference type="EMBL" id="APML01000018">
    <property type="protein sequence ID" value="ENH97631.1"/>
    <property type="molecule type" value="Genomic_DNA"/>
</dbReference>
<sequence length="146" mass="17711">MIEIMFWLVQAAFIYFILYKVNEGVLRIYVFLSLFCGYAMFKALFEQAYQRINNMMFYWVHALYTFVSRIIFYCVVKPIQLVLSVLLLLLTAIYRTIVYLVNVIRTIFTLLAKWMWAIIKVLIPKKILHFFYFILKKYSKIIRKKN</sequence>
<accession>N4WX44</accession>
<dbReference type="AlphaFoldDB" id="N4WX44"/>
<dbReference type="NCBIfam" id="TIGR02893">
    <property type="entry name" value="spore_yabQ"/>
    <property type="match status" value="1"/>
</dbReference>
<feature type="transmembrane region" description="Helical" evidence="1">
    <location>
        <begin position="28"/>
        <end position="45"/>
    </location>
</feature>
<dbReference type="Proteomes" id="UP000012283">
    <property type="component" value="Unassembled WGS sequence"/>
</dbReference>
<keyword evidence="1" id="KW-1133">Transmembrane helix</keyword>
<comment type="caution">
    <text evidence="2">The sequence shown here is derived from an EMBL/GenBank/DDBJ whole genome shotgun (WGS) entry which is preliminary data.</text>
</comment>
<gene>
    <name evidence="2" type="ORF">J416_04516</name>
</gene>
<feature type="transmembrane region" description="Helical" evidence="1">
    <location>
        <begin position="6"/>
        <end position="21"/>
    </location>
</feature>
<feature type="transmembrane region" description="Helical" evidence="1">
    <location>
        <begin position="83"/>
        <end position="108"/>
    </location>
</feature>